<reference evidence="1" key="1">
    <citation type="journal article" date="2023" name="Int. J. Mol. Sci.">
        <title>Metagenomics Revealed a New Genus 'Candidatus Thiocaldithrix dubininis' gen. nov., sp. nov. and a New Species 'Candidatus Thiothrix putei' sp. nov. in the Family Thiotrichaceae, Some Members of Which Have Traits of Both Na+- and H+-Motive Energetics.</title>
        <authorList>
            <person name="Ravin N.V."/>
            <person name="Muntyan M.S."/>
            <person name="Smolyakov D.D."/>
            <person name="Rudenko T.S."/>
            <person name="Beletsky A.V."/>
            <person name="Mardanov A.V."/>
            <person name="Grabovich M.Y."/>
        </authorList>
    </citation>
    <scope>NUCLEOTIDE SEQUENCE</scope>
    <source>
        <strain evidence="1">GKL-01</strain>
    </source>
</reference>
<reference evidence="1" key="2">
    <citation type="submission" date="2023-04" db="EMBL/GenBank/DDBJ databases">
        <authorList>
            <person name="Beletskiy A.V."/>
            <person name="Mardanov A.V."/>
            <person name="Ravin N.V."/>
        </authorList>
    </citation>
    <scope>NUCLEOTIDE SEQUENCE</scope>
    <source>
        <strain evidence="1">GKL-01</strain>
    </source>
</reference>
<protein>
    <submittedName>
        <fullName evidence="1">Uncharacterized protein</fullName>
    </submittedName>
</protein>
<dbReference type="EMBL" id="CP124755">
    <property type="protein sequence ID" value="WGZ91946.1"/>
    <property type="molecule type" value="Genomic_DNA"/>
</dbReference>
<dbReference type="Proteomes" id="UP001300672">
    <property type="component" value="Chromosome"/>
</dbReference>
<evidence type="ECO:0000313" key="1">
    <source>
        <dbReference type="EMBL" id="WGZ91946.1"/>
    </source>
</evidence>
<dbReference type="AlphaFoldDB" id="A0AA95HC01"/>
<proteinExistence type="predicted"/>
<sequence>MLLYKLGHISGLMLGIGLSLVLQAAETPIPKFKDYPVNTVYNGAPAPLVMTEMAKTFKTRLREALQGKPVFAGEYVQATWGCGTSCGMTTFVNKRTGRVAEDSFGGEFGPYVTDYKLNSRLLVAEGAIMDKDGQDTGKYAVYFYLMQKNGQFKLLEKRLIPRPEDANHDGLPD</sequence>
<organism evidence="1">
    <name type="scientific">Candidatus Thiocaldithrix dubininis</name>
    <dbReference type="NCBI Taxonomy" id="3080823"/>
    <lineage>
        <taxon>Bacteria</taxon>
        <taxon>Pseudomonadati</taxon>
        <taxon>Pseudomonadota</taxon>
        <taxon>Gammaproteobacteria</taxon>
        <taxon>Thiotrichales</taxon>
        <taxon>Thiotrichaceae</taxon>
        <taxon>Candidatus Thiocaldithrix</taxon>
    </lineage>
</organism>
<accession>A0AA95HC01</accession>
<dbReference type="KEGG" id="tdu:QJT80_05555"/>
<name>A0AA95HC01_9GAMM</name>
<gene>
    <name evidence="1" type="ORF">QJT80_05555</name>
</gene>